<protein>
    <submittedName>
        <fullName evidence="1">Uncharacterized protein</fullName>
    </submittedName>
</protein>
<accession>A0A0L0TBP7</accession>
<proteinExistence type="predicted"/>
<dbReference type="EMBL" id="GG745377">
    <property type="protein sequence ID" value="KNE72187.1"/>
    <property type="molecule type" value="Genomic_DNA"/>
</dbReference>
<dbReference type="VEuPathDB" id="FungiDB:AMAG_20554"/>
<sequence>MASSIMGDMSLVGFGGGAAAEDEGMTTTLDDEDGGCCGFRRDNGAALTGTTVAAHATSGANRCHQIAGRA</sequence>
<name>A0A0L0TBP7_ALLM3</name>
<gene>
    <name evidence="1" type="ORF">AMAG_20554</name>
</gene>
<keyword evidence="2" id="KW-1185">Reference proteome</keyword>
<organism evidence="1 2">
    <name type="scientific">Allomyces macrogynus (strain ATCC 38327)</name>
    <name type="common">Allomyces javanicus var. macrogynus</name>
    <dbReference type="NCBI Taxonomy" id="578462"/>
    <lineage>
        <taxon>Eukaryota</taxon>
        <taxon>Fungi</taxon>
        <taxon>Fungi incertae sedis</taxon>
        <taxon>Blastocladiomycota</taxon>
        <taxon>Blastocladiomycetes</taxon>
        <taxon>Blastocladiales</taxon>
        <taxon>Blastocladiaceae</taxon>
        <taxon>Allomyces</taxon>
    </lineage>
</organism>
<dbReference type="Proteomes" id="UP000054350">
    <property type="component" value="Unassembled WGS sequence"/>
</dbReference>
<reference evidence="1 2" key="1">
    <citation type="submission" date="2009-11" db="EMBL/GenBank/DDBJ databases">
        <title>Annotation of Allomyces macrogynus ATCC 38327.</title>
        <authorList>
            <consortium name="The Broad Institute Genome Sequencing Platform"/>
            <person name="Russ C."/>
            <person name="Cuomo C."/>
            <person name="Burger G."/>
            <person name="Gray M.W."/>
            <person name="Holland P.W.H."/>
            <person name="King N."/>
            <person name="Lang F.B.F."/>
            <person name="Roger A.J."/>
            <person name="Ruiz-Trillo I."/>
            <person name="Young S.K."/>
            <person name="Zeng Q."/>
            <person name="Gargeya S."/>
            <person name="Fitzgerald M."/>
            <person name="Haas B."/>
            <person name="Abouelleil A."/>
            <person name="Alvarado L."/>
            <person name="Arachchi H.M."/>
            <person name="Berlin A."/>
            <person name="Chapman S.B."/>
            <person name="Gearin G."/>
            <person name="Goldberg J."/>
            <person name="Griggs A."/>
            <person name="Gujja S."/>
            <person name="Hansen M."/>
            <person name="Heiman D."/>
            <person name="Howarth C."/>
            <person name="Larimer J."/>
            <person name="Lui A."/>
            <person name="MacDonald P.J.P."/>
            <person name="McCowen C."/>
            <person name="Montmayeur A."/>
            <person name="Murphy C."/>
            <person name="Neiman D."/>
            <person name="Pearson M."/>
            <person name="Priest M."/>
            <person name="Roberts A."/>
            <person name="Saif S."/>
            <person name="Shea T."/>
            <person name="Sisk P."/>
            <person name="Stolte C."/>
            <person name="Sykes S."/>
            <person name="Wortman J."/>
            <person name="Nusbaum C."/>
            <person name="Birren B."/>
        </authorList>
    </citation>
    <scope>NUCLEOTIDE SEQUENCE [LARGE SCALE GENOMIC DNA]</scope>
    <source>
        <strain evidence="1 2">ATCC 38327</strain>
    </source>
</reference>
<evidence type="ECO:0000313" key="1">
    <source>
        <dbReference type="EMBL" id="KNE72187.1"/>
    </source>
</evidence>
<dbReference type="AlphaFoldDB" id="A0A0L0TBP7"/>
<evidence type="ECO:0000313" key="2">
    <source>
        <dbReference type="Proteomes" id="UP000054350"/>
    </source>
</evidence>
<reference evidence="2" key="2">
    <citation type="submission" date="2009-11" db="EMBL/GenBank/DDBJ databases">
        <title>The Genome Sequence of Allomyces macrogynus strain ATCC 38327.</title>
        <authorList>
            <consortium name="The Broad Institute Genome Sequencing Platform"/>
            <person name="Russ C."/>
            <person name="Cuomo C."/>
            <person name="Shea T."/>
            <person name="Young S.K."/>
            <person name="Zeng Q."/>
            <person name="Koehrsen M."/>
            <person name="Haas B."/>
            <person name="Borodovsky M."/>
            <person name="Guigo R."/>
            <person name="Alvarado L."/>
            <person name="Berlin A."/>
            <person name="Borenstein D."/>
            <person name="Chen Z."/>
            <person name="Engels R."/>
            <person name="Freedman E."/>
            <person name="Gellesch M."/>
            <person name="Goldberg J."/>
            <person name="Griggs A."/>
            <person name="Gujja S."/>
            <person name="Heiman D."/>
            <person name="Hepburn T."/>
            <person name="Howarth C."/>
            <person name="Jen D."/>
            <person name="Larson L."/>
            <person name="Lewis B."/>
            <person name="Mehta T."/>
            <person name="Park D."/>
            <person name="Pearson M."/>
            <person name="Roberts A."/>
            <person name="Saif S."/>
            <person name="Shenoy N."/>
            <person name="Sisk P."/>
            <person name="Stolte C."/>
            <person name="Sykes S."/>
            <person name="Walk T."/>
            <person name="White J."/>
            <person name="Yandava C."/>
            <person name="Burger G."/>
            <person name="Gray M.W."/>
            <person name="Holland P.W.H."/>
            <person name="King N."/>
            <person name="Lang F.B.F."/>
            <person name="Roger A.J."/>
            <person name="Ruiz-Trillo I."/>
            <person name="Lander E."/>
            <person name="Nusbaum C."/>
        </authorList>
    </citation>
    <scope>NUCLEOTIDE SEQUENCE [LARGE SCALE GENOMIC DNA]</scope>
    <source>
        <strain evidence="2">ATCC 38327</strain>
    </source>
</reference>